<dbReference type="PRINTS" id="PR00036">
    <property type="entry name" value="HTHLACI"/>
</dbReference>
<accession>A0ABY7U3D3</accession>
<dbReference type="CDD" id="cd06284">
    <property type="entry name" value="PBP1_LacI-like"/>
    <property type="match status" value="1"/>
</dbReference>
<keyword evidence="1" id="KW-0805">Transcription regulation</keyword>
<dbReference type="RefSeq" id="WP_273620273.1">
    <property type="nucleotide sequence ID" value="NZ_CP117418.1"/>
</dbReference>
<evidence type="ECO:0000313" key="6">
    <source>
        <dbReference type="Proteomes" id="UP001218231"/>
    </source>
</evidence>
<feature type="domain" description="HTH lacI-type" evidence="4">
    <location>
        <begin position="5"/>
        <end position="59"/>
    </location>
</feature>
<keyword evidence="2 5" id="KW-0238">DNA-binding</keyword>
<dbReference type="PROSITE" id="PS00356">
    <property type="entry name" value="HTH_LACI_1"/>
    <property type="match status" value="1"/>
</dbReference>
<evidence type="ECO:0000256" key="1">
    <source>
        <dbReference type="ARBA" id="ARBA00023015"/>
    </source>
</evidence>
<keyword evidence="6" id="KW-1185">Reference proteome</keyword>
<dbReference type="SUPFAM" id="SSF53822">
    <property type="entry name" value="Periplasmic binding protein-like I"/>
    <property type="match status" value="1"/>
</dbReference>
<reference evidence="5 6" key="1">
    <citation type="submission" date="2023-02" db="EMBL/GenBank/DDBJ databases">
        <title>Genome sequence of Novosphingobium humi KACC 19094.</title>
        <authorList>
            <person name="Kim S."/>
            <person name="Heo J."/>
            <person name="Kwon S.-W."/>
        </authorList>
    </citation>
    <scope>NUCLEOTIDE SEQUENCE [LARGE SCALE GENOMIC DNA]</scope>
    <source>
        <strain evidence="5 6">KACC 19094</strain>
        <plasmid evidence="5 6">unnamed1</plasmid>
    </source>
</reference>
<gene>
    <name evidence="5" type="ORF">PQ457_18230</name>
</gene>
<dbReference type="Gene3D" id="1.10.260.40">
    <property type="entry name" value="lambda repressor-like DNA-binding domains"/>
    <property type="match status" value="1"/>
</dbReference>
<dbReference type="Proteomes" id="UP001218231">
    <property type="component" value="Plasmid unnamed1"/>
</dbReference>
<dbReference type="InterPro" id="IPR010982">
    <property type="entry name" value="Lambda_DNA-bd_dom_sf"/>
</dbReference>
<dbReference type="Pfam" id="PF00356">
    <property type="entry name" value="LacI"/>
    <property type="match status" value="1"/>
</dbReference>
<organism evidence="5 6">
    <name type="scientific">Novosphingobium humi</name>
    <dbReference type="NCBI Taxonomy" id="2282397"/>
    <lineage>
        <taxon>Bacteria</taxon>
        <taxon>Pseudomonadati</taxon>
        <taxon>Pseudomonadota</taxon>
        <taxon>Alphaproteobacteria</taxon>
        <taxon>Sphingomonadales</taxon>
        <taxon>Sphingomonadaceae</taxon>
        <taxon>Novosphingobium</taxon>
    </lineage>
</organism>
<keyword evidence="3" id="KW-0804">Transcription</keyword>
<dbReference type="PANTHER" id="PTHR30146:SF109">
    <property type="entry name" value="HTH-TYPE TRANSCRIPTIONAL REGULATOR GALS"/>
    <property type="match status" value="1"/>
</dbReference>
<dbReference type="PANTHER" id="PTHR30146">
    <property type="entry name" value="LACI-RELATED TRANSCRIPTIONAL REPRESSOR"/>
    <property type="match status" value="1"/>
</dbReference>
<dbReference type="GO" id="GO:0003677">
    <property type="term" value="F:DNA binding"/>
    <property type="evidence" value="ECO:0007669"/>
    <property type="project" value="UniProtKB-KW"/>
</dbReference>
<evidence type="ECO:0000313" key="5">
    <source>
        <dbReference type="EMBL" id="WCT80000.1"/>
    </source>
</evidence>
<evidence type="ECO:0000256" key="2">
    <source>
        <dbReference type="ARBA" id="ARBA00023125"/>
    </source>
</evidence>
<dbReference type="EMBL" id="CP117418">
    <property type="protein sequence ID" value="WCT80000.1"/>
    <property type="molecule type" value="Genomic_DNA"/>
</dbReference>
<dbReference type="InterPro" id="IPR000843">
    <property type="entry name" value="HTH_LacI"/>
</dbReference>
<dbReference type="SMART" id="SM00354">
    <property type="entry name" value="HTH_LACI"/>
    <property type="match status" value="1"/>
</dbReference>
<evidence type="ECO:0000259" key="4">
    <source>
        <dbReference type="PROSITE" id="PS50932"/>
    </source>
</evidence>
<dbReference type="Pfam" id="PF13377">
    <property type="entry name" value="Peripla_BP_3"/>
    <property type="match status" value="1"/>
</dbReference>
<keyword evidence="5" id="KW-0614">Plasmid</keyword>
<sequence length="335" mass="36997">MSDTPTIHDIAKYAGVSLATVSRVLREPEKVAPVRRSKVREAIAHFNYVPNAMAQQLRQPRFRTILVIIPDISNLFFAEALKNIENVAHQLGCRILIGETQRKQERLDHYVELLTSRVADGLILFGSLLPGVLRDSVEAGLPLPFPLVLAEGSVHAANCPRVKIDNVQSGEMAVRHLIASGRKRIAMISGPRPYTVSMERLEGYRRALDGAGLEQRGDWVVEGNFSMESGYEAMAQLLTCPERPDGIFCASDEMAIGAQAAIREKGLRMPDDIALIGFDDMRFAAYASPPLTTIRQPAAQMGEAAVRMMQAIFRGETIEQPTIILDHELVIRESA</sequence>
<dbReference type="InterPro" id="IPR046335">
    <property type="entry name" value="LacI/GalR-like_sensor"/>
</dbReference>
<protein>
    <submittedName>
        <fullName evidence="5">LacI family DNA-binding transcriptional regulator</fullName>
    </submittedName>
</protein>
<dbReference type="Gene3D" id="3.40.50.2300">
    <property type="match status" value="2"/>
</dbReference>
<dbReference type="CDD" id="cd01392">
    <property type="entry name" value="HTH_LacI"/>
    <property type="match status" value="1"/>
</dbReference>
<evidence type="ECO:0000256" key="3">
    <source>
        <dbReference type="ARBA" id="ARBA00023163"/>
    </source>
</evidence>
<dbReference type="SUPFAM" id="SSF47413">
    <property type="entry name" value="lambda repressor-like DNA-binding domains"/>
    <property type="match status" value="1"/>
</dbReference>
<dbReference type="PROSITE" id="PS50932">
    <property type="entry name" value="HTH_LACI_2"/>
    <property type="match status" value="1"/>
</dbReference>
<proteinExistence type="predicted"/>
<geneLocation type="plasmid" evidence="5 6">
    <name>unnamed1</name>
</geneLocation>
<name>A0ABY7U3D3_9SPHN</name>
<dbReference type="InterPro" id="IPR028082">
    <property type="entry name" value="Peripla_BP_I"/>
</dbReference>